<reference evidence="6" key="1">
    <citation type="submission" date="2020-01" db="EMBL/GenBank/DDBJ databases">
        <title>Development of genomics and gene disruption for Polysphondylium violaceum indicates a role for the polyketide synthase stlB in stalk morphogenesis.</title>
        <authorList>
            <person name="Narita B."/>
            <person name="Kawabe Y."/>
            <person name="Kin K."/>
            <person name="Saito T."/>
            <person name="Gibbs R."/>
            <person name="Kuspa A."/>
            <person name="Muzny D."/>
            <person name="Queller D."/>
            <person name="Richards S."/>
            <person name="Strassman J."/>
            <person name="Sucgang R."/>
            <person name="Worley K."/>
            <person name="Schaap P."/>
        </authorList>
    </citation>
    <scope>NUCLEOTIDE SEQUENCE</scope>
    <source>
        <strain evidence="6">QSvi11</strain>
    </source>
</reference>
<dbReference type="InterPro" id="IPR035940">
    <property type="entry name" value="CAP_sf"/>
</dbReference>
<evidence type="ECO:0000313" key="7">
    <source>
        <dbReference type="Proteomes" id="UP000695562"/>
    </source>
</evidence>
<evidence type="ECO:0008006" key="8">
    <source>
        <dbReference type="Google" id="ProtNLM"/>
    </source>
</evidence>
<dbReference type="PANTHER" id="PTHR12411">
    <property type="entry name" value="CYSTEINE PROTEASE FAMILY C1-RELATED"/>
    <property type="match status" value="1"/>
</dbReference>
<keyword evidence="3" id="KW-0732">Signal</keyword>
<comment type="similarity">
    <text evidence="1">Belongs to the peptidase C1 family.</text>
</comment>
<dbReference type="SUPFAM" id="SSF55797">
    <property type="entry name" value="PR-1-like"/>
    <property type="match status" value="1"/>
</dbReference>
<dbReference type="AlphaFoldDB" id="A0A8J4PVZ6"/>
<comment type="caution">
    <text evidence="6">The sequence shown here is derived from an EMBL/GenBank/DDBJ whole genome shotgun (WGS) entry which is preliminary data.</text>
</comment>
<dbReference type="GO" id="GO:0006508">
    <property type="term" value="P:proteolysis"/>
    <property type="evidence" value="ECO:0007669"/>
    <property type="project" value="InterPro"/>
</dbReference>
<dbReference type="InterPro" id="IPR000668">
    <property type="entry name" value="Peptidase_C1A_C"/>
</dbReference>
<dbReference type="InterPro" id="IPR013128">
    <property type="entry name" value="Peptidase_C1A"/>
</dbReference>
<protein>
    <recommendedName>
        <fullName evidence="8">Gamete and mating-type specific protein A</fullName>
    </recommendedName>
</protein>
<feature type="domain" description="SCP" evidence="4">
    <location>
        <begin position="29"/>
        <end position="167"/>
    </location>
</feature>
<dbReference type="Gene3D" id="3.40.33.10">
    <property type="entry name" value="CAP"/>
    <property type="match status" value="1"/>
</dbReference>
<dbReference type="PROSITE" id="PS00640">
    <property type="entry name" value="THIOL_PROTEASE_ASN"/>
    <property type="match status" value="1"/>
</dbReference>
<dbReference type="SMART" id="SM00198">
    <property type="entry name" value="SCP"/>
    <property type="match status" value="1"/>
</dbReference>
<evidence type="ECO:0000256" key="2">
    <source>
        <dbReference type="SAM" id="MobiDB-lite"/>
    </source>
</evidence>
<dbReference type="OrthoDB" id="17464at2759"/>
<dbReference type="CDD" id="cd05380">
    <property type="entry name" value="CAP_euk"/>
    <property type="match status" value="1"/>
</dbReference>
<dbReference type="InterPro" id="IPR038765">
    <property type="entry name" value="Papain-like_cys_pep_sf"/>
</dbReference>
<dbReference type="InterPro" id="IPR039417">
    <property type="entry name" value="Peptidase_C1A_papain-like"/>
</dbReference>
<dbReference type="PROSITE" id="PS00139">
    <property type="entry name" value="THIOL_PROTEASE_CYS"/>
    <property type="match status" value="1"/>
</dbReference>
<sequence>MSRLNYLFICFIVAIIGQIVVIEAALTQAEINIIVDYHKRWRASPDPAAAKPLAQLTWDANIAKTLQTHLDKCDGKFSPQALNSVNSEFSYWWSPAAYFNLNSTLNTINSQKANFDWTAKACKPNTSCLSWVFTMWSTTTKFGCAKSICADKAILSCDYNPPGGYSGVVPYTKATTTPAPTTTPKPTTTPAPTTTPKPTSSPTTPAPTTTPKPSTTPAPTVPPVNFVDWSNYQTPIRDQGQCGSCWTFGSVAAMESRYLIKNGLSQKATLDLSEQNALSCLPNGCNGGWHSKVYSEFLAPGIAYEVDDPYKTVVQTCVKTSTKPRFKYANYGYTASNNKQAMIDELKKGPISVSLYVDSAFQAYKTGTFNCATKYTTTNHIVLLVGYNPSGDYWLIKNSWGTWWGQSGYMKLNAANDNCYMLGYSGYFPTF</sequence>
<proteinExistence type="inferred from homology"/>
<dbReference type="InterPro" id="IPR014044">
    <property type="entry name" value="CAP_dom"/>
</dbReference>
<evidence type="ECO:0000259" key="4">
    <source>
        <dbReference type="SMART" id="SM00198"/>
    </source>
</evidence>
<accession>A0A8J4PVZ6</accession>
<dbReference type="InterPro" id="IPR025661">
    <property type="entry name" value="Pept_asp_AS"/>
</dbReference>
<dbReference type="Proteomes" id="UP000695562">
    <property type="component" value="Unassembled WGS sequence"/>
</dbReference>
<dbReference type="SUPFAM" id="SSF54001">
    <property type="entry name" value="Cysteine proteinases"/>
    <property type="match status" value="1"/>
</dbReference>
<name>A0A8J4PVZ6_9MYCE</name>
<feature type="chain" id="PRO_5035267108" description="Gamete and mating-type specific protein A" evidence="3">
    <location>
        <begin position="25"/>
        <end position="431"/>
    </location>
</feature>
<dbReference type="EMBL" id="AJWJ01000138">
    <property type="protein sequence ID" value="KAF2074616.1"/>
    <property type="molecule type" value="Genomic_DNA"/>
</dbReference>
<evidence type="ECO:0000256" key="1">
    <source>
        <dbReference type="ARBA" id="ARBA00008455"/>
    </source>
</evidence>
<keyword evidence="7" id="KW-1185">Reference proteome</keyword>
<dbReference type="Gene3D" id="3.90.70.10">
    <property type="entry name" value="Cysteine proteinases"/>
    <property type="match status" value="1"/>
</dbReference>
<organism evidence="6 7">
    <name type="scientific">Polysphondylium violaceum</name>
    <dbReference type="NCBI Taxonomy" id="133409"/>
    <lineage>
        <taxon>Eukaryota</taxon>
        <taxon>Amoebozoa</taxon>
        <taxon>Evosea</taxon>
        <taxon>Eumycetozoa</taxon>
        <taxon>Dictyostelia</taxon>
        <taxon>Dictyosteliales</taxon>
        <taxon>Dictyosteliaceae</taxon>
        <taxon>Polysphondylium</taxon>
    </lineage>
</organism>
<dbReference type="SMART" id="SM00645">
    <property type="entry name" value="Pept_C1"/>
    <property type="match status" value="1"/>
</dbReference>
<feature type="signal peptide" evidence="3">
    <location>
        <begin position="1"/>
        <end position="24"/>
    </location>
</feature>
<dbReference type="Pfam" id="PF00188">
    <property type="entry name" value="CAP"/>
    <property type="match status" value="1"/>
</dbReference>
<dbReference type="GO" id="GO:0008234">
    <property type="term" value="F:cysteine-type peptidase activity"/>
    <property type="evidence" value="ECO:0007669"/>
    <property type="project" value="InterPro"/>
</dbReference>
<feature type="domain" description="Peptidase C1A papain C-terminal" evidence="5">
    <location>
        <begin position="223"/>
        <end position="430"/>
    </location>
</feature>
<gene>
    <name evidence="6" type="ORF">CYY_004086</name>
</gene>
<feature type="compositionally biased region" description="Pro residues" evidence="2">
    <location>
        <begin position="181"/>
        <end position="195"/>
    </location>
</feature>
<feature type="region of interest" description="Disordered" evidence="2">
    <location>
        <begin position="175"/>
        <end position="222"/>
    </location>
</feature>
<evidence type="ECO:0000259" key="5">
    <source>
        <dbReference type="SMART" id="SM00645"/>
    </source>
</evidence>
<feature type="compositionally biased region" description="Pro residues" evidence="2">
    <location>
        <begin position="204"/>
        <end position="222"/>
    </location>
</feature>
<evidence type="ECO:0000256" key="3">
    <source>
        <dbReference type="SAM" id="SignalP"/>
    </source>
</evidence>
<evidence type="ECO:0000313" key="6">
    <source>
        <dbReference type="EMBL" id="KAF2074616.1"/>
    </source>
</evidence>
<dbReference type="InterPro" id="IPR000169">
    <property type="entry name" value="Pept_cys_AS"/>
</dbReference>
<dbReference type="Pfam" id="PF00112">
    <property type="entry name" value="Peptidase_C1"/>
    <property type="match status" value="1"/>
</dbReference>
<dbReference type="PRINTS" id="PR00705">
    <property type="entry name" value="PAPAIN"/>
</dbReference>
<dbReference type="CDD" id="cd02248">
    <property type="entry name" value="Peptidase_C1A"/>
    <property type="match status" value="1"/>
</dbReference>